<dbReference type="Proteomes" id="UP001162480">
    <property type="component" value="Unassembled WGS sequence"/>
</dbReference>
<gene>
    <name evidence="3" type="ORF">OCTVUL_1B030775</name>
</gene>
<comment type="caution">
    <text evidence="3">The sequence shown here is derived from an EMBL/GenBank/DDBJ whole genome shotgun (WGS) entry which is preliminary data.</text>
</comment>
<evidence type="ECO:0000256" key="2">
    <source>
        <dbReference type="SAM" id="SignalP"/>
    </source>
</evidence>
<evidence type="ECO:0000313" key="3">
    <source>
        <dbReference type="EMBL" id="CAJ1099193.1"/>
    </source>
</evidence>
<organism evidence="3 4">
    <name type="scientific">Octopus vulgaris</name>
    <name type="common">Common octopus</name>
    <dbReference type="NCBI Taxonomy" id="6645"/>
    <lineage>
        <taxon>Eukaryota</taxon>
        <taxon>Metazoa</taxon>
        <taxon>Spiralia</taxon>
        <taxon>Lophotrochozoa</taxon>
        <taxon>Mollusca</taxon>
        <taxon>Cephalopoda</taxon>
        <taxon>Coleoidea</taxon>
        <taxon>Octopodiformes</taxon>
        <taxon>Octopoda</taxon>
        <taxon>Incirrata</taxon>
        <taxon>Octopodidae</taxon>
        <taxon>Octopus</taxon>
    </lineage>
</organism>
<protein>
    <submittedName>
        <fullName evidence="3">Uncharacterized protein</fullName>
    </submittedName>
</protein>
<dbReference type="AlphaFoldDB" id="A0AA36MEW3"/>
<name>A0AA36MEW3_OCTVU</name>
<keyword evidence="4" id="KW-1185">Reference proteome</keyword>
<feature type="signal peptide" evidence="2">
    <location>
        <begin position="1"/>
        <end position="16"/>
    </location>
</feature>
<feature type="chain" id="PRO_5041440937" evidence="2">
    <location>
        <begin position="17"/>
        <end position="117"/>
    </location>
</feature>
<proteinExistence type="predicted"/>
<feature type="region of interest" description="Disordered" evidence="1">
    <location>
        <begin position="36"/>
        <end position="82"/>
    </location>
</feature>
<keyword evidence="2" id="KW-0732">Signal</keyword>
<evidence type="ECO:0000256" key="1">
    <source>
        <dbReference type="SAM" id="MobiDB-lite"/>
    </source>
</evidence>
<sequence length="117" mass="12837">MFWQLLLFALVAVCFAGDSKSANMVDLGMGTPGTGQPYPHNHGYPSGYPQHGYPHHGLPHPPVPHPDHTTHSGAGYHHPPYGSPYGSYGSPYDHHYGNSYPNFHHDSHTRHYGGAKN</sequence>
<feature type="compositionally biased region" description="Low complexity" evidence="1">
    <location>
        <begin position="42"/>
        <end position="52"/>
    </location>
</feature>
<accession>A0AA36MEW3</accession>
<evidence type="ECO:0000313" key="4">
    <source>
        <dbReference type="Proteomes" id="UP001162480"/>
    </source>
</evidence>
<dbReference type="EMBL" id="CATOCA020000001">
    <property type="protein sequence ID" value="CAJ1099193.1"/>
    <property type="molecule type" value="Genomic_DNA"/>
</dbReference>
<reference evidence="3" key="1">
    <citation type="submission" date="2023-08" db="EMBL/GenBank/DDBJ databases">
        <authorList>
            <person name="Alioto T."/>
            <person name="Alioto T."/>
            <person name="Gomez Garrido J."/>
        </authorList>
    </citation>
    <scope>NUCLEOTIDE SEQUENCE</scope>
</reference>